<dbReference type="PANTHER" id="PTHR45617:SF181">
    <property type="entry name" value="LP04042P"/>
    <property type="match status" value="1"/>
</dbReference>
<dbReference type="PRINTS" id="PR00019">
    <property type="entry name" value="LEURICHRPT"/>
</dbReference>
<dbReference type="SMART" id="SM00369">
    <property type="entry name" value="LRR_TYP"/>
    <property type="match status" value="8"/>
</dbReference>
<keyword evidence="1" id="KW-0433">Leucine-rich repeat</keyword>
<keyword evidence="4" id="KW-1133">Transmembrane helix</keyword>
<dbReference type="InterPro" id="IPR000483">
    <property type="entry name" value="Cys-rich_flank_reg_C"/>
</dbReference>
<dbReference type="SMART" id="SM00082">
    <property type="entry name" value="LRRCT"/>
    <property type="match status" value="1"/>
</dbReference>
<proteinExistence type="predicted"/>
<keyword evidence="3" id="KW-0677">Repeat</keyword>
<feature type="chain" id="PRO_5011958900" description="LRRCT domain-containing protein" evidence="5">
    <location>
        <begin position="23"/>
        <end position="650"/>
    </location>
</feature>
<dbReference type="Pfam" id="PF00560">
    <property type="entry name" value="LRR_1"/>
    <property type="match status" value="1"/>
</dbReference>
<evidence type="ECO:0000256" key="1">
    <source>
        <dbReference type="ARBA" id="ARBA00022614"/>
    </source>
</evidence>
<keyword evidence="4" id="KW-0812">Transmembrane</keyword>
<evidence type="ECO:0000256" key="3">
    <source>
        <dbReference type="ARBA" id="ARBA00022737"/>
    </source>
</evidence>
<dbReference type="PANTHER" id="PTHR45617">
    <property type="entry name" value="LEUCINE RICH REPEAT FAMILY PROTEIN"/>
    <property type="match status" value="1"/>
</dbReference>
<evidence type="ECO:0000259" key="6">
    <source>
        <dbReference type="SMART" id="SM00082"/>
    </source>
</evidence>
<dbReference type="InterPro" id="IPR032675">
    <property type="entry name" value="LRR_dom_sf"/>
</dbReference>
<dbReference type="Gene3D" id="3.80.10.10">
    <property type="entry name" value="Ribonuclease Inhibitor"/>
    <property type="match status" value="3"/>
</dbReference>
<evidence type="ECO:0000256" key="2">
    <source>
        <dbReference type="ARBA" id="ARBA00022729"/>
    </source>
</evidence>
<dbReference type="PROSITE" id="PS51450">
    <property type="entry name" value="LRR"/>
    <property type="match status" value="3"/>
</dbReference>
<dbReference type="SUPFAM" id="SSF52058">
    <property type="entry name" value="L domain-like"/>
    <property type="match status" value="2"/>
</dbReference>
<dbReference type="InterPro" id="IPR001611">
    <property type="entry name" value="Leu-rich_rpt"/>
</dbReference>
<accession>A0A1Q3FHZ2</accession>
<dbReference type="GO" id="GO:0071944">
    <property type="term" value="C:cell periphery"/>
    <property type="evidence" value="ECO:0007669"/>
    <property type="project" value="UniProtKB-ARBA"/>
</dbReference>
<organism evidence="7">
    <name type="scientific">Culex tarsalis</name>
    <name type="common">Encephalitis mosquito</name>
    <dbReference type="NCBI Taxonomy" id="7177"/>
    <lineage>
        <taxon>Eukaryota</taxon>
        <taxon>Metazoa</taxon>
        <taxon>Ecdysozoa</taxon>
        <taxon>Arthropoda</taxon>
        <taxon>Hexapoda</taxon>
        <taxon>Insecta</taxon>
        <taxon>Pterygota</taxon>
        <taxon>Neoptera</taxon>
        <taxon>Endopterygota</taxon>
        <taxon>Diptera</taxon>
        <taxon>Nematocera</taxon>
        <taxon>Culicoidea</taxon>
        <taxon>Culicidae</taxon>
        <taxon>Culicinae</taxon>
        <taxon>Culicini</taxon>
        <taxon>Culex</taxon>
        <taxon>Culex</taxon>
    </lineage>
</organism>
<sequence length="650" mass="72289">MHLLRLLAVLIAGVLVTTSIRAEVLPVLEICSVCRCLEGGAEDSTVVVECLGDALRHEQQKTRLDLRGIVWPVAKDRSGTLKVRAYFADLELHYLPKLPTSTSLIELHFENDSIKSLLTEPFDNFKNLEVLTITNNALGSLDKDFFTAPNNLRKLDLSNNSLTAVTALERAHFEALETIDLSHNKLKAVSLQLVRALQSVSIVRLEACDIYNWDSGDRPTQWQVLNLNRNKLTVVSATTFASLERLKALYLAYNEIQHIDPLAFEALNRLERLDLSYNHVTNLEANLAVPKSLTMISVAGNGMERWPFGKVSENLRILEIQNNAIADFSTGQPVSVIILNASNNRLDSFAGDSFPEVTELDLSFNALTDVPRNLGKQLRTLVLDGNPMQTVFFETEVPLSVLSLNFMPELTGLDAFSFWKLVGAESEKEQDCVEIRISNCPKLKHIDAKAFEETSICKLDLSNNQLTTIPRTLVNWDDLHGGINLQGNPLNCDCSEQWLVDVILPKLYDQEELQYLLDNLRCASPANRSGKRLVKYLNHREPFCGGGSGSSSGPRMERLQMESGPRKASAIAVDSSDEIAQAGFLSRIICSVEDPDCLHAHEGHGMIVLGVIVAVTLILSITMIVILIVRRLRPKPPVSADGVWLMRSRY</sequence>
<evidence type="ECO:0000256" key="4">
    <source>
        <dbReference type="SAM" id="Phobius"/>
    </source>
</evidence>
<evidence type="ECO:0000256" key="5">
    <source>
        <dbReference type="SAM" id="SignalP"/>
    </source>
</evidence>
<dbReference type="EMBL" id="GFDL01007854">
    <property type="protein sequence ID" value="JAV27191.1"/>
    <property type="molecule type" value="Transcribed_RNA"/>
</dbReference>
<keyword evidence="2 5" id="KW-0732">Signal</keyword>
<dbReference type="Pfam" id="PF13516">
    <property type="entry name" value="LRR_6"/>
    <property type="match status" value="1"/>
</dbReference>
<reference evidence="7" key="1">
    <citation type="submission" date="2017-01" db="EMBL/GenBank/DDBJ databases">
        <title>A deep insight into the sialotranscriptome of adult male and female Cluex tarsalis mosquitoes.</title>
        <authorList>
            <person name="Ribeiro J.M."/>
            <person name="Moreira F."/>
            <person name="Bernard K.A."/>
            <person name="Calvo E."/>
        </authorList>
    </citation>
    <scope>NUCLEOTIDE SEQUENCE</scope>
    <source>
        <strain evidence="7">Kern County</strain>
        <tissue evidence="7">Salivary glands</tissue>
    </source>
</reference>
<dbReference type="SMART" id="SM00365">
    <property type="entry name" value="LRR_SD22"/>
    <property type="match status" value="5"/>
</dbReference>
<feature type="domain" description="LRRCT" evidence="6">
    <location>
        <begin position="488"/>
        <end position="545"/>
    </location>
</feature>
<evidence type="ECO:0000313" key="7">
    <source>
        <dbReference type="EMBL" id="JAV27191.1"/>
    </source>
</evidence>
<keyword evidence="4" id="KW-0472">Membrane</keyword>
<dbReference type="AlphaFoldDB" id="A0A1Q3FHZ2"/>
<dbReference type="Pfam" id="PF13855">
    <property type="entry name" value="LRR_8"/>
    <property type="match status" value="2"/>
</dbReference>
<dbReference type="SMART" id="SM00364">
    <property type="entry name" value="LRR_BAC"/>
    <property type="match status" value="6"/>
</dbReference>
<name>A0A1Q3FHZ2_CULTA</name>
<feature type="transmembrane region" description="Helical" evidence="4">
    <location>
        <begin position="606"/>
        <end position="629"/>
    </location>
</feature>
<feature type="signal peptide" evidence="5">
    <location>
        <begin position="1"/>
        <end position="22"/>
    </location>
</feature>
<dbReference type="InterPro" id="IPR003591">
    <property type="entry name" value="Leu-rich_rpt_typical-subtyp"/>
</dbReference>
<protein>
    <recommendedName>
        <fullName evidence="6">LRRCT domain-containing protein</fullName>
    </recommendedName>
</protein>